<evidence type="ECO:0000256" key="1">
    <source>
        <dbReference type="SAM" id="MobiDB-lite"/>
    </source>
</evidence>
<comment type="caution">
    <text evidence="2">The sequence shown here is derived from an EMBL/GenBank/DDBJ whole genome shotgun (WGS) entry which is preliminary data.</text>
</comment>
<dbReference type="AlphaFoldDB" id="A0AA35TWQ2"/>
<proteinExistence type="predicted"/>
<dbReference type="EMBL" id="CASHTH010004267">
    <property type="protein sequence ID" value="CAI8055292.1"/>
    <property type="molecule type" value="Genomic_DNA"/>
</dbReference>
<feature type="region of interest" description="Disordered" evidence="1">
    <location>
        <begin position="1"/>
        <end position="49"/>
    </location>
</feature>
<reference evidence="2" key="1">
    <citation type="submission" date="2023-03" db="EMBL/GenBank/DDBJ databases">
        <authorList>
            <person name="Steffen K."/>
            <person name="Cardenas P."/>
        </authorList>
    </citation>
    <scope>NUCLEOTIDE SEQUENCE</scope>
</reference>
<accession>A0AA35TWQ2</accession>
<organism evidence="2 3">
    <name type="scientific">Geodia barretti</name>
    <name type="common">Barrett's horny sponge</name>
    <dbReference type="NCBI Taxonomy" id="519541"/>
    <lineage>
        <taxon>Eukaryota</taxon>
        <taxon>Metazoa</taxon>
        <taxon>Porifera</taxon>
        <taxon>Demospongiae</taxon>
        <taxon>Heteroscleromorpha</taxon>
        <taxon>Tetractinellida</taxon>
        <taxon>Astrophorina</taxon>
        <taxon>Geodiidae</taxon>
        <taxon>Geodia</taxon>
    </lineage>
</organism>
<feature type="compositionally biased region" description="Low complexity" evidence="1">
    <location>
        <begin position="66"/>
        <end position="80"/>
    </location>
</feature>
<dbReference type="Proteomes" id="UP001174909">
    <property type="component" value="Unassembled WGS sequence"/>
</dbReference>
<evidence type="ECO:0000313" key="2">
    <source>
        <dbReference type="EMBL" id="CAI8055292.1"/>
    </source>
</evidence>
<evidence type="ECO:0000313" key="3">
    <source>
        <dbReference type="Proteomes" id="UP001174909"/>
    </source>
</evidence>
<feature type="region of interest" description="Disordered" evidence="1">
    <location>
        <begin position="61"/>
        <end position="83"/>
    </location>
</feature>
<sequence>MTSRSRSPTPHGRNGRMRSTAGTITLSTRPGSRVCGSAGNSSRARKCSATGTALHATRLRARSMPAATSSSISTGRGASSWPRRCGTIWSASSSCRRPWKRSSSG</sequence>
<feature type="compositionally biased region" description="Polar residues" evidence="1">
    <location>
        <begin position="20"/>
        <end position="30"/>
    </location>
</feature>
<name>A0AA35TWQ2_GEOBA</name>
<gene>
    <name evidence="2" type="ORF">GBAR_LOCUS30204</name>
</gene>
<keyword evidence="3" id="KW-1185">Reference proteome</keyword>
<protein>
    <submittedName>
        <fullName evidence="2">Uncharacterized protein</fullName>
    </submittedName>
</protein>